<dbReference type="PANTHER" id="PTHR20883:SF46">
    <property type="entry name" value="PHYTANOYL-COA HYDROXYLASE"/>
    <property type="match status" value="1"/>
</dbReference>
<dbReference type="EMBL" id="UINC01217095">
    <property type="protein sequence ID" value="SVE43542.1"/>
    <property type="molecule type" value="Genomic_DNA"/>
</dbReference>
<feature type="non-terminal residue" evidence="1">
    <location>
        <position position="168"/>
    </location>
</feature>
<dbReference type="InterPro" id="IPR008775">
    <property type="entry name" value="Phytyl_CoA_dOase-like"/>
</dbReference>
<reference evidence="1" key="1">
    <citation type="submission" date="2018-05" db="EMBL/GenBank/DDBJ databases">
        <authorList>
            <person name="Lanie J.A."/>
            <person name="Ng W.-L."/>
            <person name="Kazmierczak K.M."/>
            <person name="Andrzejewski T.M."/>
            <person name="Davidsen T.M."/>
            <person name="Wayne K.J."/>
            <person name="Tettelin H."/>
            <person name="Glass J.I."/>
            <person name="Rusch D."/>
            <person name="Podicherti R."/>
            <person name="Tsui H.-C.T."/>
            <person name="Winkler M.E."/>
        </authorList>
    </citation>
    <scope>NUCLEOTIDE SEQUENCE</scope>
</reference>
<organism evidence="1">
    <name type="scientific">marine metagenome</name>
    <dbReference type="NCBI Taxonomy" id="408172"/>
    <lineage>
        <taxon>unclassified sequences</taxon>
        <taxon>metagenomes</taxon>
        <taxon>ecological metagenomes</taxon>
    </lineage>
</organism>
<sequence>MQIASIQITEQQKQQYRDEGYMILERVIPAEHLALLRDECGGQIDRMHSRMDEAGTDGIGINHRDRRYFVANCYKEIPILRDFLFSELMAEICRATLGPDAYLFHEQYVVKGKQEGMKFSWHQDSGYVGYPDHKPYLTCWCALDDMSEENGTVHVLPFSQSGIRSCVQ</sequence>
<dbReference type="Pfam" id="PF05721">
    <property type="entry name" value="PhyH"/>
    <property type="match status" value="1"/>
</dbReference>
<evidence type="ECO:0008006" key="2">
    <source>
        <dbReference type="Google" id="ProtNLM"/>
    </source>
</evidence>
<proteinExistence type="predicted"/>
<protein>
    <recommendedName>
        <fullName evidence="2">Phytanoyl-CoA dioxygenase</fullName>
    </recommendedName>
</protein>
<dbReference type="Gene3D" id="2.60.120.620">
    <property type="entry name" value="q2cbj1_9rhob like domain"/>
    <property type="match status" value="1"/>
</dbReference>
<dbReference type="PANTHER" id="PTHR20883">
    <property type="entry name" value="PHYTANOYL-COA DIOXYGENASE DOMAIN CONTAINING 1"/>
    <property type="match status" value="1"/>
</dbReference>
<gene>
    <name evidence="1" type="ORF">METZ01_LOCUS496396</name>
</gene>
<accession>A0A383DGC4</accession>
<name>A0A383DGC4_9ZZZZ</name>
<evidence type="ECO:0000313" key="1">
    <source>
        <dbReference type="EMBL" id="SVE43542.1"/>
    </source>
</evidence>
<dbReference type="AlphaFoldDB" id="A0A383DGC4"/>
<dbReference type="SUPFAM" id="SSF51197">
    <property type="entry name" value="Clavaminate synthase-like"/>
    <property type="match status" value="1"/>
</dbReference>